<keyword evidence="4 5" id="KW-0720">Serine protease</keyword>
<dbReference type="CDD" id="cd06782">
    <property type="entry name" value="cpPDZ_CPP-like"/>
    <property type="match status" value="1"/>
</dbReference>
<dbReference type="CDD" id="cd07560">
    <property type="entry name" value="Peptidase_S41_CPP"/>
    <property type="match status" value="1"/>
</dbReference>
<dbReference type="GO" id="GO:0030288">
    <property type="term" value="C:outer membrane-bounded periplasmic space"/>
    <property type="evidence" value="ECO:0007669"/>
    <property type="project" value="TreeGrafter"/>
</dbReference>
<feature type="domain" description="PDZ" evidence="6">
    <location>
        <begin position="89"/>
        <end position="157"/>
    </location>
</feature>
<evidence type="ECO:0000313" key="7">
    <source>
        <dbReference type="EMBL" id="HGK22950.1"/>
    </source>
</evidence>
<dbReference type="PROSITE" id="PS50106">
    <property type="entry name" value="PDZ"/>
    <property type="match status" value="1"/>
</dbReference>
<dbReference type="GO" id="GO:0008236">
    <property type="term" value="F:serine-type peptidase activity"/>
    <property type="evidence" value="ECO:0007669"/>
    <property type="project" value="UniProtKB-KW"/>
</dbReference>
<dbReference type="GO" id="GO:0006508">
    <property type="term" value="P:proteolysis"/>
    <property type="evidence" value="ECO:0007669"/>
    <property type="project" value="UniProtKB-KW"/>
</dbReference>
<dbReference type="AlphaFoldDB" id="A0A7V3ZHN7"/>
<evidence type="ECO:0000259" key="6">
    <source>
        <dbReference type="PROSITE" id="PS50106"/>
    </source>
</evidence>
<dbReference type="Gene3D" id="3.90.226.10">
    <property type="entry name" value="2-enoyl-CoA Hydratase, Chain A, domain 1"/>
    <property type="match status" value="1"/>
</dbReference>
<dbReference type="PANTHER" id="PTHR32060:SF30">
    <property type="entry name" value="CARBOXY-TERMINAL PROCESSING PROTEASE CTPA"/>
    <property type="match status" value="1"/>
</dbReference>
<dbReference type="InterPro" id="IPR029045">
    <property type="entry name" value="ClpP/crotonase-like_dom_sf"/>
</dbReference>
<dbReference type="GO" id="GO:0007165">
    <property type="term" value="P:signal transduction"/>
    <property type="evidence" value="ECO:0007669"/>
    <property type="project" value="TreeGrafter"/>
</dbReference>
<dbReference type="EMBL" id="DTDV01000005">
    <property type="protein sequence ID" value="HGK22950.1"/>
    <property type="molecule type" value="Genomic_DNA"/>
</dbReference>
<dbReference type="SMART" id="SM00245">
    <property type="entry name" value="TSPc"/>
    <property type="match status" value="1"/>
</dbReference>
<organism evidence="7">
    <name type="scientific">Dictyoglomus thermophilum</name>
    <dbReference type="NCBI Taxonomy" id="14"/>
    <lineage>
        <taxon>Bacteria</taxon>
        <taxon>Pseudomonadati</taxon>
        <taxon>Dictyoglomota</taxon>
        <taxon>Dictyoglomia</taxon>
        <taxon>Dictyoglomales</taxon>
        <taxon>Dictyoglomaceae</taxon>
        <taxon>Dictyoglomus</taxon>
    </lineage>
</organism>
<keyword evidence="2 5" id="KW-0645">Protease</keyword>
<sequence>MKVRKRFWLLLSVVIIGIGFFFLPKLTNAKDSLEDIISSIRVYIEALYYVRNAYIEKNLDSKKLEYESIRGMVKALDDPYTEFFDPKSFKTFTEDMQGAFGGIGIRIQSRDGKILVVSPIENTPAYKAGIKAGDEIIEVDGQSVVGKPLDVVVSLIRGEVGKEVKIKIYRDSDKKYYEYTLKREIIEVPVVDYKILKNNIGYIEFYEFTQNSPQKMIDALKKLEKTSGLILDLRNNPGGDLRSAVMIASIFISDNDQVKTVIKDGEAKTFTTKGVVVYRIDRDKNLYGEKVVKGIYRWNKPLVVLVNRYSASASEILSGALKDYGKGILVGEKTFGKGVVQTIFTLSDGSALKITTEKYLLPSGRDINKEGVQPDVVVEMAPENVGKDNDIQLNKAIEVLLKQISKLGKTEKLVLNKN</sequence>
<accession>A0A7V3ZHN7</accession>
<comment type="similarity">
    <text evidence="1 5">Belongs to the peptidase S41A family.</text>
</comment>
<dbReference type="InterPro" id="IPR036034">
    <property type="entry name" value="PDZ_sf"/>
</dbReference>
<evidence type="ECO:0000256" key="2">
    <source>
        <dbReference type="ARBA" id="ARBA00022670"/>
    </source>
</evidence>
<evidence type="ECO:0000256" key="5">
    <source>
        <dbReference type="RuleBase" id="RU004404"/>
    </source>
</evidence>
<dbReference type="InterPro" id="IPR004447">
    <property type="entry name" value="Peptidase_S41A"/>
</dbReference>
<comment type="caution">
    <text evidence="7">The sequence shown here is derived from an EMBL/GenBank/DDBJ whole genome shotgun (WGS) entry which is preliminary data.</text>
</comment>
<evidence type="ECO:0000256" key="1">
    <source>
        <dbReference type="ARBA" id="ARBA00009179"/>
    </source>
</evidence>
<keyword evidence="3 5" id="KW-0378">Hydrolase</keyword>
<gene>
    <name evidence="7" type="ORF">ENU78_00635</name>
</gene>
<dbReference type="Gene3D" id="2.30.42.10">
    <property type="match status" value="1"/>
</dbReference>
<evidence type="ECO:0000256" key="4">
    <source>
        <dbReference type="ARBA" id="ARBA00022825"/>
    </source>
</evidence>
<proteinExistence type="inferred from homology"/>
<dbReference type="InterPro" id="IPR001478">
    <property type="entry name" value="PDZ"/>
</dbReference>
<name>A0A7V3ZHN7_DICTH</name>
<dbReference type="Pfam" id="PF03572">
    <property type="entry name" value="Peptidase_S41"/>
    <property type="match status" value="1"/>
</dbReference>
<dbReference type="SUPFAM" id="SSF52096">
    <property type="entry name" value="ClpP/crotonase"/>
    <property type="match status" value="1"/>
</dbReference>
<dbReference type="Pfam" id="PF13180">
    <property type="entry name" value="PDZ_2"/>
    <property type="match status" value="1"/>
</dbReference>
<dbReference type="Gene3D" id="3.30.750.44">
    <property type="match status" value="1"/>
</dbReference>
<dbReference type="SMART" id="SM00228">
    <property type="entry name" value="PDZ"/>
    <property type="match status" value="1"/>
</dbReference>
<protein>
    <submittedName>
        <fullName evidence="7">S41 family peptidase</fullName>
    </submittedName>
</protein>
<dbReference type="NCBIfam" id="TIGR00225">
    <property type="entry name" value="prc"/>
    <property type="match status" value="1"/>
</dbReference>
<dbReference type="GO" id="GO:0004175">
    <property type="term" value="F:endopeptidase activity"/>
    <property type="evidence" value="ECO:0007669"/>
    <property type="project" value="TreeGrafter"/>
</dbReference>
<evidence type="ECO:0000256" key="3">
    <source>
        <dbReference type="ARBA" id="ARBA00022801"/>
    </source>
</evidence>
<reference evidence="7" key="1">
    <citation type="journal article" date="2020" name="mSystems">
        <title>Genome- and Community-Level Interaction Insights into Carbon Utilization and Element Cycling Functions of Hydrothermarchaeota in Hydrothermal Sediment.</title>
        <authorList>
            <person name="Zhou Z."/>
            <person name="Liu Y."/>
            <person name="Xu W."/>
            <person name="Pan J."/>
            <person name="Luo Z.H."/>
            <person name="Li M."/>
        </authorList>
    </citation>
    <scope>NUCLEOTIDE SEQUENCE [LARGE SCALE GENOMIC DNA]</scope>
    <source>
        <strain evidence="7">SpSt-70</strain>
    </source>
</reference>
<dbReference type="PANTHER" id="PTHR32060">
    <property type="entry name" value="TAIL-SPECIFIC PROTEASE"/>
    <property type="match status" value="1"/>
</dbReference>
<dbReference type="FunFam" id="2.30.42.10:FF:000063">
    <property type="entry name" value="Peptidase, S41 family"/>
    <property type="match status" value="1"/>
</dbReference>
<dbReference type="InterPro" id="IPR005151">
    <property type="entry name" value="Tail-specific_protease"/>
</dbReference>
<dbReference type="SUPFAM" id="SSF50156">
    <property type="entry name" value="PDZ domain-like"/>
    <property type="match status" value="1"/>
</dbReference>